<dbReference type="AlphaFoldDB" id="A0A1H6CRH4"/>
<keyword evidence="9" id="KW-1185">Reference proteome</keyword>
<dbReference type="InterPro" id="IPR001789">
    <property type="entry name" value="Sig_transdc_resp-reg_receiver"/>
</dbReference>
<dbReference type="SUPFAM" id="SSF46894">
    <property type="entry name" value="C-terminal effector domain of the bipartite response regulators"/>
    <property type="match status" value="1"/>
</dbReference>
<name>A0A1H6CRH4_9HYPH</name>
<dbReference type="OrthoDB" id="9782655at2"/>
<dbReference type="PANTHER" id="PTHR44688:SF16">
    <property type="entry name" value="DNA-BINDING TRANSCRIPTIONAL ACTIVATOR DEVR_DOSR"/>
    <property type="match status" value="1"/>
</dbReference>
<dbReference type="InterPro" id="IPR016032">
    <property type="entry name" value="Sig_transdc_resp-reg_C-effctor"/>
</dbReference>
<sequence>MFTVFLVDDDARVVKALSRLVRVKGYNAEAYTSPRDFLNHHDASVPGCAVLDVSMPGLDGLELQHALSAAGVDRPIIFLTGKGDIPTTVRAMRAGAVDFLTKPVSVSNLIGAIQRAEELDDRARQAQAELTSIEARIATLTPREREVLTHVVVGKLNKQIASDLGTVEKTIKFHRSAITRKLGVRSVTDLLRIAQKAGIAT</sequence>
<dbReference type="CDD" id="cd17537">
    <property type="entry name" value="REC_FixJ"/>
    <property type="match status" value="1"/>
</dbReference>
<dbReference type="PANTHER" id="PTHR44688">
    <property type="entry name" value="DNA-BINDING TRANSCRIPTIONAL ACTIVATOR DEVR_DOSR"/>
    <property type="match status" value="1"/>
</dbReference>
<feature type="modified residue" description="4-aspartylphosphate" evidence="4">
    <location>
        <position position="52"/>
    </location>
</feature>
<dbReference type="PROSITE" id="PS50110">
    <property type="entry name" value="RESPONSE_REGULATORY"/>
    <property type="match status" value="1"/>
</dbReference>
<keyword evidence="1" id="KW-0805">Transcription regulation</keyword>
<evidence type="ECO:0000256" key="3">
    <source>
        <dbReference type="ARBA" id="ARBA00023163"/>
    </source>
</evidence>
<keyword evidence="5" id="KW-0175">Coiled coil</keyword>
<dbReference type="Pfam" id="PF00072">
    <property type="entry name" value="Response_reg"/>
    <property type="match status" value="1"/>
</dbReference>
<dbReference type="InterPro" id="IPR000792">
    <property type="entry name" value="Tscrpt_reg_LuxR_C"/>
</dbReference>
<evidence type="ECO:0000313" key="9">
    <source>
        <dbReference type="Proteomes" id="UP000236743"/>
    </source>
</evidence>
<reference evidence="8 9" key="1">
    <citation type="submission" date="2016-10" db="EMBL/GenBank/DDBJ databases">
        <authorList>
            <person name="de Groot N.N."/>
        </authorList>
    </citation>
    <scope>NUCLEOTIDE SEQUENCE [LARGE SCALE GENOMIC DNA]</scope>
    <source>
        <strain evidence="8 9">DSM 26656</strain>
    </source>
</reference>
<keyword evidence="4" id="KW-0597">Phosphoprotein</keyword>
<evidence type="ECO:0000256" key="1">
    <source>
        <dbReference type="ARBA" id="ARBA00023015"/>
    </source>
</evidence>
<evidence type="ECO:0000256" key="4">
    <source>
        <dbReference type="PROSITE-ProRule" id="PRU00169"/>
    </source>
</evidence>
<dbReference type="SUPFAM" id="SSF52172">
    <property type="entry name" value="CheY-like"/>
    <property type="match status" value="1"/>
</dbReference>
<feature type="coiled-coil region" evidence="5">
    <location>
        <begin position="109"/>
        <end position="136"/>
    </location>
</feature>
<protein>
    <submittedName>
        <fullName evidence="8">Two component transcriptional regulator, LuxR family</fullName>
    </submittedName>
</protein>
<dbReference type="GO" id="GO:0006355">
    <property type="term" value="P:regulation of DNA-templated transcription"/>
    <property type="evidence" value="ECO:0007669"/>
    <property type="project" value="InterPro"/>
</dbReference>
<evidence type="ECO:0000259" key="6">
    <source>
        <dbReference type="PROSITE" id="PS50043"/>
    </source>
</evidence>
<dbReference type="Pfam" id="PF00196">
    <property type="entry name" value="GerE"/>
    <property type="match status" value="1"/>
</dbReference>
<proteinExistence type="predicted"/>
<evidence type="ECO:0000313" key="8">
    <source>
        <dbReference type="EMBL" id="SEG75574.1"/>
    </source>
</evidence>
<feature type="domain" description="Response regulatory" evidence="7">
    <location>
        <begin position="3"/>
        <end position="117"/>
    </location>
</feature>
<dbReference type="EMBL" id="FNUY01000012">
    <property type="protein sequence ID" value="SEG75574.1"/>
    <property type="molecule type" value="Genomic_DNA"/>
</dbReference>
<dbReference type="GO" id="GO:0003677">
    <property type="term" value="F:DNA binding"/>
    <property type="evidence" value="ECO:0007669"/>
    <property type="project" value="UniProtKB-KW"/>
</dbReference>
<keyword evidence="2" id="KW-0238">DNA-binding</keyword>
<dbReference type="PRINTS" id="PR00038">
    <property type="entry name" value="HTHLUXR"/>
</dbReference>
<dbReference type="InterPro" id="IPR036388">
    <property type="entry name" value="WH-like_DNA-bd_sf"/>
</dbReference>
<dbReference type="RefSeq" id="WP_103874895.1">
    <property type="nucleotide sequence ID" value="NZ_FNUY01000012.1"/>
</dbReference>
<accession>A0A1H6CRH4</accession>
<dbReference type="Gene3D" id="3.40.50.2300">
    <property type="match status" value="1"/>
</dbReference>
<evidence type="ECO:0000256" key="5">
    <source>
        <dbReference type="SAM" id="Coils"/>
    </source>
</evidence>
<dbReference type="Proteomes" id="UP000236743">
    <property type="component" value="Unassembled WGS sequence"/>
</dbReference>
<dbReference type="CDD" id="cd06170">
    <property type="entry name" value="LuxR_C_like"/>
    <property type="match status" value="1"/>
</dbReference>
<dbReference type="GO" id="GO:0000160">
    <property type="term" value="P:phosphorelay signal transduction system"/>
    <property type="evidence" value="ECO:0007669"/>
    <property type="project" value="InterPro"/>
</dbReference>
<feature type="domain" description="HTH luxR-type" evidence="6">
    <location>
        <begin position="133"/>
        <end position="198"/>
    </location>
</feature>
<evidence type="ECO:0000256" key="2">
    <source>
        <dbReference type="ARBA" id="ARBA00023125"/>
    </source>
</evidence>
<organism evidence="8 9">
    <name type="scientific">Bosea lathyri</name>
    <dbReference type="NCBI Taxonomy" id="1036778"/>
    <lineage>
        <taxon>Bacteria</taxon>
        <taxon>Pseudomonadati</taxon>
        <taxon>Pseudomonadota</taxon>
        <taxon>Alphaproteobacteria</taxon>
        <taxon>Hyphomicrobiales</taxon>
        <taxon>Boseaceae</taxon>
        <taxon>Bosea</taxon>
    </lineage>
</organism>
<dbReference type="InterPro" id="IPR011006">
    <property type="entry name" value="CheY-like_superfamily"/>
</dbReference>
<dbReference type="Gene3D" id="1.10.10.10">
    <property type="entry name" value="Winged helix-like DNA-binding domain superfamily/Winged helix DNA-binding domain"/>
    <property type="match status" value="1"/>
</dbReference>
<dbReference type="SMART" id="SM00448">
    <property type="entry name" value="REC"/>
    <property type="match status" value="1"/>
</dbReference>
<dbReference type="PROSITE" id="PS50043">
    <property type="entry name" value="HTH_LUXR_2"/>
    <property type="match status" value="1"/>
</dbReference>
<gene>
    <name evidence="8" type="ORF">SAMN04488115_11217</name>
</gene>
<keyword evidence="3" id="KW-0804">Transcription</keyword>
<evidence type="ECO:0000259" key="7">
    <source>
        <dbReference type="PROSITE" id="PS50110"/>
    </source>
</evidence>
<dbReference type="SMART" id="SM00421">
    <property type="entry name" value="HTH_LUXR"/>
    <property type="match status" value="1"/>
</dbReference>